<dbReference type="PANTHER" id="PTHR24305">
    <property type="entry name" value="CYTOCHROME P450"/>
    <property type="match status" value="1"/>
</dbReference>
<proteinExistence type="predicted"/>
<evidence type="ECO:0008006" key="7">
    <source>
        <dbReference type="Google" id="ProtNLM"/>
    </source>
</evidence>
<gene>
    <name evidence="5" type="ORF">Daesc_006855</name>
</gene>
<dbReference type="PRINTS" id="PR00385">
    <property type="entry name" value="P450"/>
</dbReference>
<dbReference type="EMBL" id="JBANMG010000006">
    <property type="protein sequence ID" value="KAK6952320.1"/>
    <property type="molecule type" value="Genomic_DNA"/>
</dbReference>
<keyword evidence="1 4" id="KW-0349">Heme</keyword>
<dbReference type="SUPFAM" id="SSF48264">
    <property type="entry name" value="Cytochrome P450"/>
    <property type="match status" value="1"/>
</dbReference>
<dbReference type="Gene3D" id="1.10.630.10">
    <property type="entry name" value="Cytochrome P450"/>
    <property type="match status" value="1"/>
</dbReference>
<evidence type="ECO:0000256" key="4">
    <source>
        <dbReference type="PIRSR" id="PIRSR602401-1"/>
    </source>
</evidence>
<keyword evidence="2 4" id="KW-0479">Metal-binding</keyword>
<dbReference type="Pfam" id="PF00067">
    <property type="entry name" value="p450"/>
    <property type="match status" value="1"/>
</dbReference>
<dbReference type="InterPro" id="IPR036396">
    <property type="entry name" value="Cyt_P450_sf"/>
</dbReference>
<comment type="cofactor">
    <cofactor evidence="4">
        <name>heme</name>
        <dbReference type="ChEBI" id="CHEBI:30413"/>
    </cofactor>
</comment>
<feature type="binding site" description="axial binding residue" evidence="4">
    <location>
        <position position="225"/>
    </location>
    <ligand>
        <name>heme</name>
        <dbReference type="ChEBI" id="CHEBI:30413"/>
    </ligand>
    <ligandPart>
        <name>Fe</name>
        <dbReference type="ChEBI" id="CHEBI:18248"/>
    </ligandPart>
</feature>
<name>A0AAX6MI32_9PEZI</name>
<reference evidence="5 6" key="1">
    <citation type="journal article" date="2024" name="Front Chem Biol">
        <title>Unveiling the potential of Daldinia eschscholtzii MFLUCC 19-0629 through bioactivity and bioinformatics studies for enhanced sustainable agriculture production.</title>
        <authorList>
            <person name="Brooks S."/>
            <person name="Weaver J.A."/>
            <person name="Klomchit A."/>
            <person name="Alharthi S.A."/>
            <person name="Onlamun T."/>
            <person name="Nurani R."/>
            <person name="Vong T.K."/>
            <person name="Alberti F."/>
            <person name="Greco C."/>
        </authorList>
    </citation>
    <scope>NUCLEOTIDE SEQUENCE [LARGE SCALE GENOMIC DNA]</scope>
    <source>
        <strain evidence="5">MFLUCC 19-0629</strain>
    </source>
</reference>
<evidence type="ECO:0000256" key="2">
    <source>
        <dbReference type="ARBA" id="ARBA00022723"/>
    </source>
</evidence>
<dbReference type="InterPro" id="IPR050121">
    <property type="entry name" value="Cytochrome_P450_monoxygenase"/>
</dbReference>
<accession>A0AAX6MI32</accession>
<keyword evidence="6" id="KW-1185">Reference proteome</keyword>
<evidence type="ECO:0000256" key="3">
    <source>
        <dbReference type="ARBA" id="ARBA00023004"/>
    </source>
</evidence>
<dbReference type="PANTHER" id="PTHR24305:SF226">
    <property type="entry name" value="CYTOCHROME P450 MONOOXYGENASE"/>
    <property type="match status" value="1"/>
</dbReference>
<evidence type="ECO:0000313" key="5">
    <source>
        <dbReference type="EMBL" id="KAK6952320.1"/>
    </source>
</evidence>
<sequence>MFASATRPPAVREYHRFIYQSVTVRIVLQCQQAEKPEADRRQDLFYFLYEARDPDTGQRAYGEDELRAESSLLIIAGFDTINISLSSIFFYLTGDPRRCQKLTREILTTFESAEDIIHGPKLQGCSYLRACIDEGMRLTPAVPSEHARKVLAGGLNIRGEHYPAGTIVGTAPWASSRSRAVHGEDAEAFRPERWIVDESDGDTTEEKLAQYRSGFYPFLSGPYSCIGRHLAMMEMTLIIARTLYGLDIRRAPGSTRGGGRPGLGWGATDRKQDAYISLRHGPEVQFRKRTL</sequence>
<dbReference type="GO" id="GO:0005506">
    <property type="term" value="F:iron ion binding"/>
    <property type="evidence" value="ECO:0007669"/>
    <property type="project" value="InterPro"/>
</dbReference>
<dbReference type="PRINTS" id="PR00463">
    <property type="entry name" value="EP450I"/>
</dbReference>
<dbReference type="GO" id="GO:0020037">
    <property type="term" value="F:heme binding"/>
    <property type="evidence" value="ECO:0007669"/>
    <property type="project" value="InterPro"/>
</dbReference>
<keyword evidence="3 4" id="KW-0408">Iron</keyword>
<evidence type="ECO:0000256" key="1">
    <source>
        <dbReference type="ARBA" id="ARBA00022617"/>
    </source>
</evidence>
<dbReference type="Proteomes" id="UP001369815">
    <property type="component" value="Unassembled WGS sequence"/>
</dbReference>
<comment type="caution">
    <text evidence="5">The sequence shown here is derived from an EMBL/GenBank/DDBJ whole genome shotgun (WGS) entry which is preliminary data.</text>
</comment>
<dbReference type="GO" id="GO:0004497">
    <property type="term" value="F:monooxygenase activity"/>
    <property type="evidence" value="ECO:0007669"/>
    <property type="project" value="InterPro"/>
</dbReference>
<dbReference type="AlphaFoldDB" id="A0AAX6MI32"/>
<organism evidence="5 6">
    <name type="scientific">Daldinia eschscholtzii</name>
    <dbReference type="NCBI Taxonomy" id="292717"/>
    <lineage>
        <taxon>Eukaryota</taxon>
        <taxon>Fungi</taxon>
        <taxon>Dikarya</taxon>
        <taxon>Ascomycota</taxon>
        <taxon>Pezizomycotina</taxon>
        <taxon>Sordariomycetes</taxon>
        <taxon>Xylariomycetidae</taxon>
        <taxon>Xylariales</taxon>
        <taxon>Hypoxylaceae</taxon>
        <taxon>Daldinia</taxon>
    </lineage>
</organism>
<dbReference type="InterPro" id="IPR001128">
    <property type="entry name" value="Cyt_P450"/>
</dbReference>
<dbReference type="GO" id="GO:0016705">
    <property type="term" value="F:oxidoreductase activity, acting on paired donors, with incorporation or reduction of molecular oxygen"/>
    <property type="evidence" value="ECO:0007669"/>
    <property type="project" value="InterPro"/>
</dbReference>
<evidence type="ECO:0000313" key="6">
    <source>
        <dbReference type="Proteomes" id="UP001369815"/>
    </source>
</evidence>
<protein>
    <recommendedName>
        <fullName evidence="7">Cytochrome P450</fullName>
    </recommendedName>
</protein>
<dbReference type="InterPro" id="IPR002401">
    <property type="entry name" value="Cyt_P450_E_grp-I"/>
</dbReference>